<protein>
    <submittedName>
        <fullName evidence="2">CHASE2 domain-containing sensor protein</fullName>
    </submittedName>
</protein>
<evidence type="ECO:0000256" key="1">
    <source>
        <dbReference type="SAM" id="Phobius"/>
    </source>
</evidence>
<feature type="transmembrane region" description="Helical" evidence="1">
    <location>
        <begin position="63"/>
        <end position="84"/>
    </location>
</feature>
<dbReference type="RefSeq" id="WP_184232992.1">
    <property type="nucleotide sequence ID" value="NZ_JACHMJ010000001.1"/>
</dbReference>
<evidence type="ECO:0000313" key="2">
    <source>
        <dbReference type="EMBL" id="MBB5841977.1"/>
    </source>
</evidence>
<name>A0A841AFF9_9MICO</name>
<feature type="transmembrane region" description="Helical" evidence="1">
    <location>
        <begin position="31"/>
        <end position="51"/>
    </location>
</feature>
<keyword evidence="1" id="KW-0472">Membrane</keyword>
<reference evidence="2 3" key="1">
    <citation type="submission" date="2020-08" db="EMBL/GenBank/DDBJ databases">
        <title>Sequencing the genomes of 1000 actinobacteria strains.</title>
        <authorList>
            <person name="Klenk H.-P."/>
        </authorList>
    </citation>
    <scope>NUCLEOTIDE SEQUENCE [LARGE SCALE GENOMIC DNA]</scope>
    <source>
        <strain evidence="2 3">DSM 105784</strain>
    </source>
</reference>
<keyword evidence="1" id="KW-0812">Transmembrane</keyword>
<proteinExistence type="predicted"/>
<keyword evidence="3" id="KW-1185">Reference proteome</keyword>
<gene>
    <name evidence="2" type="ORF">HD599_000300</name>
</gene>
<evidence type="ECO:0000313" key="3">
    <source>
        <dbReference type="Proteomes" id="UP000536685"/>
    </source>
</evidence>
<comment type="caution">
    <text evidence="2">The sequence shown here is derived from an EMBL/GenBank/DDBJ whole genome shotgun (WGS) entry which is preliminary data.</text>
</comment>
<dbReference type="EMBL" id="JACHMJ010000001">
    <property type="protein sequence ID" value="MBB5841977.1"/>
    <property type="molecule type" value="Genomic_DNA"/>
</dbReference>
<feature type="transmembrane region" description="Helical" evidence="1">
    <location>
        <begin position="7"/>
        <end position="25"/>
    </location>
</feature>
<dbReference type="Proteomes" id="UP000536685">
    <property type="component" value="Unassembled WGS sequence"/>
</dbReference>
<organism evidence="2 3">
    <name type="scientific">Conyzicola lurida</name>
    <dbReference type="NCBI Taxonomy" id="1172621"/>
    <lineage>
        <taxon>Bacteria</taxon>
        <taxon>Bacillati</taxon>
        <taxon>Actinomycetota</taxon>
        <taxon>Actinomycetes</taxon>
        <taxon>Micrococcales</taxon>
        <taxon>Microbacteriaceae</taxon>
        <taxon>Conyzicola</taxon>
    </lineage>
</organism>
<dbReference type="AlphaFoldDB" id="A0A841AFF9"/>
<keyword evidence="1" id="KW-1133">Transmembrane helix</keyword>
<sequence>MTWQLASILPVWALSIVGAVLIGVIAAPEKYFTWIPIVFAATVLVAFAIQLGIRRKEGFVTRVMTSTGGSLIVLAAASGILLALA</sequence>
<accession>A0A841AFF9</accession>